<evidence type="ECO:0000256" key="4">
    <source>
        <dbReference type="SAM" id="Coils"/>
    </source>
</evidence>
<dbReference type="GO" id="GO:0006457">
    <property type="term" value="P:protein folding"/>
    <property type="evidence" value="ECO:0007669"/>
    <property type="project" value="InterPro"/>
</dbReference>
<evidence type="ECO:0000256" key="1">
    <source>
        <dbReference type="ARBA" id="ARBA00009054"/>
    </source>
</evidence>
<evidence type="ECO:0000313" key="6">
    <source>
        <dbReference type="Proteomes" id="UP000722459"/>
    </source>
</evidence>
<dbReference type="GO" id="GO:0051082">
    <property type="term" value="F:unfolded protein binding"/>
    <property type="evidence" value="ECO:0007669"/>
    <property type="project" value="TreeGrafter"/>
</dbReference>
<protein>
    <submittedName>
        <fullName evidence="5">Nucleotide exchange factor GrpE</fullName>
    </submittedName>
</protein>
<keyword evidence="4" id="KW-0175">Coiled coil</keyword>
<keyword evidence="2" id="KW-0143">Chaperone</keyword>
<dbReference type="PANTHER" id="PTHR21237:SF23">
    <property type="entry name" value="GRPE PROTEIN HOMOLOG, MITOCHONDRIAL"/>
    <property type="match status" value="1"/>
</dbReference>
<dbReference type="GO" id="GO:0042803">
    <property type="term" value="F:protein homodimerization activity"/>
    <property type="evidence" value="ECO:0007669"/>
    <property type="project" value="InterPro"/>
</dbReference>
<dbReference type="SUPFAM" id="SSF58014">
    <property type="entry name" value="Coiled-coil domain of nucleotide exchange factor GrpE"/>
    <property type="match status" value="1"/>
</dbReference>
<evidence type="ECO:0000256" key="3">
    <source>
        <dbReference type="RuleBase" id="RU004478"/>
    </source>
</evidence>
<reference evidence="5" key="1">
    <citation type="journal article" date="2021" name="ISME J.">
        <title>Mercury methylation by metabolically versatile and cosmopolitan marine bacteria.</title>
        <authorList>
            <person name="Lin H."/>
            <person name="Ascher D.B."/>
            <person name="Myung Y."/>
            <person name="Lamborg C.H."/>
            <person name="Hallam S.J."/>
            <person name="Gionfriddo C.M."/>
            <person name="Holt K.E."/>
            <person name="Moreau J.W."/>
        </authorList>
    </citation>
    <scope>NUCLEOTIDE SEQUENCE</scope>
    <source>
        <strain evidence="5">SI075_bin30</strain>
    </source>
</reference>
<name>A0A8T5GFN9_9ARCH</name>
<comment type="caution">
    <text evidence="5">The sequence shown here is derived from an EMBL/GenBank/DDBJ whole genome shotgun (WGS) entry which is preliminary data.</text>
</comment>
<dbReference type="SUPFAM" id="SSF51064">
    <property type="entry name" value="Head domain of nucleotide exchange factor GrpE"/>
    <property type="match status" value="1"/>
</dbReference>
<dbReference type="EMBL" id="JABJNZ010000028">
    <property type="protein sequence ID" value="MBT4870346.1"/>
    <property type="molecule type" value="Genomic_DNA"/>
</dbReference>
<proteinExistence type="inferred from homology"/>
<dbReference type="AlphaFoldDB" id="A0A8T5GFN9"/>
<dbReference type="GO" id="GO:0000774">
    <property type="term" value="F:adenyl-nucleotide exchange factor activity"/>
    <property type="evidence" value="ECO:0007669"/>
    <property type="project" value="InterPro"/>
</dbReference>
<dbReference type="Gene3D" id="2.30.22.10">
    <property type="entry name" value="Head domain of nucleotide exchange factor GrpE"/>
    <property type="match status" value="1"/>
</dbReference>
<dbReference type="InterPro" id="IPR013805">
    <property type="entry name" value="GrpE_CC"/>
</dbReference>
<evidence type="ECO:0000256" key="2">
    <source>
        <dbReference type="ARBA" id="ARBA00023186"/>
    </source>
</evidence>
<feature type="coiled-coil region" evidence="4">
    <location>
        <begin position="12"/>
        <end position="39"/>
    </location>
</feature>
<dbReference type="PRINTS" id="PR00773">
    <property type="entry name" value="GRPEPROTEIN"/>
</dbReference>
<dbReference type="PANTHER" id="PTHR21237">
    <property type="entry name" value="GRPE PROTEIN"/>
    <property type="match status" value="1"/>
</dbReference>
<dbReference type="InterPro" id="IPR000740">
    <property type="entry name" value="GrpE"/>
</dbReference>
<gene>
    <name evidence="5" type="primary">grpE</name>
    <name evidence="5" type="ORF">HON47_02135</name>
</gene>
<evidence type="ECO:0000313" key="5">
    <source>
        <dbReference type="EMBL" id="MBT4870346.1"/>
    </source>
</evidence>
<dbReference type="GO" id="GO:0051087">
    <property type="term" value="F:protein-folding chaperone binding"/>
    <property type="evidence" value="ECO:0007669"/>
    <property type="project" value="InterPro"/>
</dbReference>
<organism evidence="5 6">
    <name type="scientific">Candidatus Iainarchaeum sp</name>
    <dbReference type="NCBI Taxonomy" id="3101447"/>
    <lineage>
        <taxon>Archaea</taxon>
        <taxon>Candidatus Iainarchaeota</taxon>
        <taxon>Candidatus Iainarchaeia</taxon>
        <taxon>Candidatus Iainarchaeales</taxon>
        <taxon>Candidatus Iainarchaeaceae</taxon>
        <taxon>Candidatus Iainarchaeum</taxon>
    </lineage>
</organism>
<dbReference type="Proteomes" id="UP000722459">
    <property type="component" value="Unassembled WGS sequence"/>
</dbReference>
<sequence>MAKKDSKQSCVCKEKDTKIEELTTDLKRVQADFENYQKRVENEFISRDERGRAKIMLSSLVILDTINEGIKHEPKNDGLIKVKEVVVKFMHENNVQKMTKKAGDQFDHEEMECMMQGNEKKVEDGEVLEVLQKGYFINDKVLRFAKVKVNKL</sequence>
<dbReference type="InterPro" id="IPR009012">
    <property type="entry name" value="GrpE_head"/>
</dbReference>
<comment type="similarity">
    <text evidence="1 3">Belongs to the GrpE family.</text>
</comment>
<dbReference type="Pfam" id="PF01025">
    <property type="entry name" value="GrpE"/>
    <property type="match status" value="1"/>
</dbReference>
<dbReference type="HAMAP" id="MF_01151">
    <property type="entry name" value="GrpE"/>
    <property type="match status" value="1"/>
</dbReference>
<accession>A0A8T5GFN9</accession>